<keyword evidence="3" id="KW-0804">Transcription</keyword>
<dbReference type="InterPro" id="IPR002577">
    <property type="entry name" value="HTH_HxlR"/>
</dbReference>
<gene>
    <name evidence="5" type="ORF">BCL74_1247</name>
</gene>
<evidence type="ECO:0000256" key="3">
    <source>
        <dbReference type="ARBA" id="ARBA00023163"/>
    </source>
</evidence>
<evidence type="ECO:0000256" key="2">
    <source>
        <dbReference type="ARBA" id="ARBA00023125"/>
    </source>
</evidence>
<keyword evidence="1" id="KW-0805">Transcription regulation</keyword>
<dbReference type="PROSITE" id="PS51118">
    <property type="entry name" value="HTH_HXLR"/>
    <property type="match status" value="1"/>
</dbReference>
<reference evidence="5 6" key="1">
    <citation type="submission" date="2018-10" db="EMBL/GenBank/DDBJ databases">
        <title>Comparative analysis of microorganisms from saline springs in Andes Mountain Range, Colombia.</title>
        <authorList>
            <person name="Rubin E."/>
        </authorList>
    </citation>
    <scope>NUCLEOTIDE SEQUENCE [LARGE SCALE GENOMIC DNA]</scope>
    <source>
        <strain evidence="5 6">USBA 36</strain>
    </source>
</reference>
<dbReference type="PANTHER" id="PTHR33204:SF37">
    <property type="entry name" value="HTH-TYPE TRANSCRIPTIONAL REGULATOR YODB"/>
    <property type="match status" value="1"/>
</dbReference>
<feature type="domain" description="HTH hxlR-type" evidence="4">
    <location>
        <begin position="11"/>
        <end position="109"/>
    </location>
</feature>
<organism evidence="5 6">
    <name type="scientific">Oceanibaculum indicum</name>
    <dbReference type="NCBI Taxonomy" id="526216"/>
    <lineage>
        <taxon>Bacteria</taxon>
        <taxon>Pseudomonadati</taxon>
        <taxon>Pseudomonadota</taxon>
        <taxon>Alphaproteobacteria</taxon>
        <taxon>Rhodospirillales</taxon>
        <taxon>Oceanibaculaceae</taxon>
        <taxon>Oceanibaculum</taxon>
    </lineage>
</organism>
<dbReference type="InterPro" id="IPR036390">
    <property type="entry name" value="WH_DNA-bd_sf"/>
</dbReference>
<dbReference type="SUPFAM" id="SSF46785">
    <property type="entry name" value="Winged helix' DNA-binding domain"/>
    <property type="match status" value="1"/>
</dbReference>
<evidence type="ECO:0000313" key="5">
    <source>
        <dbReference type="EMBL" id="RKQ73459.1"/>
    </source>
</evidence>
<proteinExistence type="predicted"/>
<dbReference type="InterPro" id="IPR036388">
    <property type="entry name" value="WH-like_DNA-bd_sf"/>
</dbReference>
<sequence length="121" mass="13822">MLPPNTYSSDCPTRLLLDRIANKWTVLVLSLLTVQTFRFNELRRQIEGISQKMLSQTLRSLERDGLINRKVIATVPVTVEYSITPLGRTLSVTVDSLRLWAEEHFSDVLASQRRYDSAGQD</sequence>
<dbReference type="RefSeq" id="WP_008946096.1">
    <property type="nucleotide sequence ID" value="NZ_RBIG01000001.1"/>
</dbReference>
<dbReference type="AlphaFoldDB" id="A0A420WR56"/>
<accession>A0A420WR56</accession>
<protein>
    <submittedName>
        <fullName evidence="5">DNA-binding HxlR family transcriptional regulator</fullName>
    </submittedName>
</protein>
<comment type="caution">
    <text evidence="5">The sequence shown here is derived from an EMBL/GenBank/DDBJ whole genome shotgun (WGS) entry which is preliminary data.</text>
</comment>
<dbReference type="GO" id="GO:0003677">
    <property type="term" value="F:DNA binding"/>
    <property type="evidence" value="ECO:0007669"/>
    <property type="project" value="UniProtKB-KW"/>
</dbReference>
<dbReference type="Pfam" id="PF01638">
    <property type="entry name" value="HxlR"/>
    <property type="match status" value="1"/>
</dbReference>
<dbReference type="Gene3D" id="1.10.10.10">
    <property type="entry name" value="Winged helix-like DNA-binding domain superfamily/Winged helix DNA-binding domain"/>
    <property type="match status" value="1"/>
</dbReference>
<name>A0A420WR56_9PROT</name>
<evidence type="ECO:0000313" key="6">
    <source>
        <dbReference type="Proteomes" id="UP000277424"/>
    </source>
</evidence>
<dbReference type="EMBL" id="RBIG01000001">
    <property type="protein sequence ID" value="RKQ73459.1"/>
    <property type="molecule type" value="Genomic_DNA"/>
</dbReference>
<dbReference type="PANTHER" id="PTHR33204">
    <property type="entry name" value="TRANSCRIPTIONAL REGULATOR, MARR FAMILY"/>
    <property type="match status" value="1"/>
</dbReference>
<evidence type="ECO:0000259" key="4">
    <source>
        <dbReference type="PROSITE" id="PS51118"/>
    </source>
</evidence>
<dbReference type="Proteomes" id="UP000277424">
    <property type="component" value="Unassembled WGS sequence"/>
</dbReference>
<evidence type="ECO:0000256" key="1">
    <source>
        <dbReference type="ARBA" id="ARBA00023015"/>
    </source>
</evidence>
<keyword evidence="2 5" id="KW-0238">DNA-binding</keyword>
<dbReference type="OrthoDB" id="9800350at2"/>